<proteinExistence type="inferred from homology"/>
<evidence type="ECO:0000313" key="12">
    <source>
        <dbReference type="Proteomes" id="UP001461498"/>
    </source>
</evidence>
<organism evidence="11 12">
    <name type="scientific">Rhynocoris fuscipes</name>
    <dbReference type="NCBI Taxonomy" id="488301"/>
    <lineage>
        <taxon>Eukaryota</taxon>
        <taxon>Metazoa</taxon>
        <taxon>Ecdysozoa</taxon>
        <taxon>Arthropoda</taxon>
        <taxon>Hexapoda</taxon>
        <taxon>Insecta</taxon>
        <taxon>Pterygota</taxon>
        <taxon>Neoptera</taxon>
        <taxon>Paraneoptera</taxon>
        <taxon>Hemiptera</taxon>
        <taxon>Heteroptera</taxon>
        <taxon>Panheteroptera</taxon>
        <taxon>Cimicomorpha</taxon>
        <taxon>Reduviidae</taxon>
        <taxon>Harpactorinae</taxon>
        <taxon>Harpactorini</taxon>
        <taxon>Rhynocoris</taxon>
    </lineage>
</organism>
<feature type="transmembrane region" description="Helical" evidence="10">
    <location>
        <begin position="37"/>
        <end position="57"/>
    </location>
</feature>
<keyword evidence="5 10" id="KW-0812">Transmembrane</keyword>
<dbReference type="GO" id="GO:0015232">
    <property type="term" value="F:heme transmembrane transporter activity"/>
    <property type="evidence" value="ECO:0007669"/>
    <property type="project" value="InterPro"/>
</dbReference>
<comment type="caution">
    <text evidence="11">The sequence shown here is derived from an EMBL/GenBank/DDBJ whole genome shotgun (WGS) entry which is preliminary data.</text>
</comment>
<evidence type="ECO:0000256" key="5">
    <source>
        <dbReference type="ARBA" id="ARBA00022692"/>
    </source>
</evidence>
<evidence type="ECO:0000256" key="2">
    <source>
        <dbReference type="ARBA" id="ARBA00004337"/>
    </source>
</evidence>
<evidence type="ECO:0000256" key="7">
    <source>
        <dbReference type="ARBA" id="ARBA00022989"/>
    </source>
</evidence>
<feature type="transmembrane region" description="Helical" evidence="10">
    <location>
        <begin position="77"/>
        <end position="98"/>
    </location>
</feature>
<dbReference type="PRINTS" id="PR02095">
    <property type="entry name" value="TRNSPORTRHRG"/>
</dbReference>
<comment type="subcellular location">
    <subcellularLocation>
        <location evidence="2">Endosome membrane</location>
        <topology evidence="2">Multi-pass membrane protein</topology>
    </subcellularLocation>
    <subcellularLocation>
        <location evidence="1">Lysosome membrane</location>
        <topology evidence="1">Multi-pass membrane protein</topology>
    </subcellularLocation>
</comment>
<comment type="similarity">
    <text evidence="3">Belongs to the HRG family.</text>
</comment>
<evidence type="ECO:0000256" key="4">
    <source>
        <dbReference type="ARBA" id="ARBA00022448"/>
    </source>
</evidence>
<dbReference type="EMBL" id="JAPXFL010000007">
    <property type="protein sequence ID" value="KAK9503626.1"/>
    <property type="molecule type" value="Genomic_DNA"/>
</dbReference>
<evidence type="ECO:0000256" key="3">
    <source>
        <dbReference type="ARBA" id="ARBA00006203"/>
    </source>
</evidence>
<name>A0AAW1CYU1_9HEMI</name>
<dbReference type="GO" id="GO:0010008">
    <property type="term" value="C:endosome membrane"/>
    <property type="evidence" value="ECO:0007669"/>
    <property type="project" value="UniProtKB-SubCell"/>
</dbReference>
<dbReference type="GO" id="GO:0005886">
    <property type="term" value="C:plasma membrane"/>
    <property type="evidence" value="ECO:0007669"/>
    <property type="project" value="TreeGrafter"/>
</dbReference>
<evidence type="ECO:0000256" key="1">
    <source>
        <dbReference type="ARBA" id="ARBA00004155"/>
    </source>
</evidence>
<evidence type="ECO:0000256" key="10">
    <source>
        <dbReference type="SAM" id="Phobius"/>
    </source>
</evidence>
<gene>
    <name evidence="11" type="ORF">O3M35_010146</name>
</gene>
<keyword evidence="4" id="KW-0813">Transport</keyword>
<feature type="transmembrane region" description="Helical" evidence="10">
    <location>
        <begin position="110"/>
        <end position="129"/>
    </location>
</feature>
<dbReference type="GO" id="GO:0020037">
    <property type="term" value="F:heme binding"/>
    <property type="evidence" value="ECO:0007669"/>
    <property type="project" value="TreeGrafter"/>
</dbReference>
<dbReference type="PANTHER" id="PTHR31525">
    <property type="entry name" value="HEME TRANSPORTER HRG1"/>
    <property type="match status" value="1"/>
</dbReference>
<evidence type="ECO:0000256" key="9">
    <source>
        <dbReference type="ARBA" id="ARBA00023228"/>
    </source>
</evidence>
<evidence type="ECO:0000256" key="6">
    <source>
        <dbReference type="ARBA" id="ARBA00022753"/>
    </source>
</evidence>
<keyword evidence="12" id="KW-1185">Reference proteome</keyword>
<keyword evidence="7 10" id="KW-1133">Transmembrane helix</keyword>
<dbReference type="GO" id="GO:0005765">
    <property type="term" value="C:lysosomal membrane"/>
    <property type="evidence" value="ECO:0007669"/>
    <property type="project" value="UniProtKB-SubCell"/>
</dbReference>
<keyword evidence="6" id="KW-0967">Endosome</keyword>
<protein>
    <submittedName>
        <fullName evidence="11">Uncharacterized protein</fullName>
    </submittedName>
</protein>
<evidence type="ECO:0000256" key="8">
    <source>
        <dbReference type="ARBA" id="ARBA00023136"/>
    </source>
</evidence>
<reference evidence="11 12" key="1">
    <citation type="submission" date="2022-12" db="EMBL/GenBank/DDBJ databases">
        <title>Chromosome-level genome assembly of true bugs.</title>
        <authorList>
            <person name="Ma L."/>
            <person name="Li H."/>
        </authorList>
    </citation>
    <scope>NUCLEOTIDE SEQUENCE [LARGE SCALE GENOMIC DNA]</scope>
    <source>
        <strain evidence="11">Lab_2022b</strain>
    </source>
</reference>
<dbReference type="AlphaFoldDB" id="A0AAW1CYU1"/>
<evidence type="ECO:0000313" key="11">
    <source>
        <dbReference type="EMBL" id="KAK9503626.1"/>
    </source>
</evidence>
<accession>A0AAW1CYU1</accession>
<dbReference type="InterPro" id="IPR026218">
    <property type="entry name" value="HRG"/>
</dbReference>
<dbReference type="PANTHER" id="PTHR31525:SF1">
    <property type="entry name" value="HEME TRANSPORTER HRG1"/>
    <property type="match status" value="1"/>
</dbReference>
<keyword evidence="8 10" id="KW-0472">Membrane</keyword>
<feature type="transmembrane region" description="Helical" evidence="10">
    <location>
        <begin position="7"/>
        <end position="31"/>
    </location>
</feature>
<keyword evidence="9" id="KW-0458">Lysosome</keyword>
<dbReference type="Proteomes" id="UP001461498">
    <property type="component" value="Unassembled WGS sequence"/>
</dbReference>
<sequence>MAEKTAVILYLSFSIFGVLLGFSAVIAFSVLDNSWAEFWSLLSGTYALMNAYLYYLVYKKKLDAFYNISELRNINCFATISTIVYSGALVWYIFEIIYYKLPSLPVNESYPIIAVWCFMTVKWALALSFSTQRQIKILSNSGRALLQT</sequence>